<dbReference type="AlphaFoldDB" id="A0ABD1CYR7"/>
<feature type="chain" id="PRO_5044804420" description="EGF-like domain-containing protein" evidence="1">
    <location>
        <begin position="20"/>
        <end position="338"/>
    </location>
</feature>
<dbReference type="Pfam" id="PF02363">
    <property type="entry name" value="C_tripleX"/>
    <property type="match status" value="7"/>
</dbReference>
<feature type="domain" description="EGF-like" evidence="2">
    <location>
        <begin position="158"/>
        <end position="190"/>
    </location>
</feature>
<dbReference type="EMBL" id="JBEHCU010008558">
    <property type="protein sequence ID" value="KAL1381786.1"/>
    <property type="molecule type" value="Genomic_DNA"/>
</dbReference>
<sequence>MSSWIVAYALLAILPLIVGQNCTNTVSTPYLATSSSRISRNTICHHKCWFWWKKQIDTSFNSLDHCSVNYKTEKQSVCCEGYKKISSGKCEPICHGCQNGRCTAPNECSCDKGFRNWMGICVPICDNPACGHGTCEAPGKCSCHEGYELDSAKGCVPKCDPPCLNGECVARNTCECFFGHQKTSESNVCVPVCDPKLADCGSGTCAGPNRCLCVEGFVFEKNRCVPHCDPPCVHGSCTKPNICSCREGFVNSVANPAECIPFCDGGCQNGTCVAPGTCECLGGFEQSNDDPNVCEPSCDPMFVDTRRGECVAPNVLKCEPGYVLDYSTLSGRMFCRKM</sequence>
<organism evidence="3 4">
    <name type="scientific">Culex pipiens pipiens</name>
    <name type="common">Northern house mosquito</name>
    <dbReference type="NCBI Taxonomy" id="38569"/>
    <lineage>
        <taxon>Eukaryota</taxon>
        <taxon>Metazoa</taxon>
        <taxon>Ecdysozoa</taxon>
        <taxon>Arthropoda</taxon>
        <taxon>Hexapoda</taxon>
        <taxon>Insecta</taxon>
        <taxon>Pterygota</taxon>
        <taxon>Neoptera</taxon>
        <taxon>Endopterygota</taxon>
        <taxon>Diptera</taxon>
        <taxon>Nematocera</taxon>
        <taxon>Culicoidea</taxon>
        <taxon>Culicidae</taxon>
        <taxon>Culicinae</taxon>
        <taxon>Culicini</taxon>
        <taxon>Culex</taxon>
        <taxon>Culex</taxon>
    </lineage>
</organism>
<evidence type="ECO:0000313" key="4">
    <source>
        <dbReference type="Proteomes" id="UP001562425"/>
    </source>
</evidence>
<evidence type="ECO:0000313" key="3">
    <source>
        <dbReference type="EMBL" id="KAL1381786.1"/>
    </source>
</evidence>
<feature type="signal peptide" evidence="1">
    <location>
        <begin position="1"/>
        <end position="19"/>
    </location>
</feature>
<feature type="domain" description="EGF-like" evidence="2">
    <location>
        <begin position="124"/>
        <end position="156"/>
    </location>
</feature>
<dbReference type="PANTHER" id="PTHR24047:SF29">
    <property type="entry name" value="EATER-RELATED"/>
    <property type="match status" value="1"/>
</dbReference>
<dbReference type="InterPro" id="IPR003341">
    <property type="entry name" value="Cys_rich_tripleX"/>
</dbReference>
<comment type="caution">
    <text evidence="3">The sequence shown here is derived from an EMBL/GenBank/DDBJ whole genome shotgun (WGS) entry which is preliminary data.</text>
</comment>
<dbReference type="InterPro" id="IPR009030">
    <property type="entry name" value="Growth_fac_rcpt_cys_sf"/>
</dbReference>
<protein>
    <recommendedName>
        <fullName evidence="2">EGF-like domain-containing protein</fullName>
    </recommendedName>
</protein>
<keyword evidence="4" id="KW-1185">Reference proteome</keyword>
<name>A0ABD1CYR7_CULPP</name>
<dbReference type="InterPro" id="IPR053255">
    <property type="entry name" value="EGF-like_domain"/>
</dbReference>
<evidence type="ECO:0000256" key="1">
    <source>
        <dbReference type="SAM" id="SignalP"/>
    </source>
</evidence>
<dbReference type="SMART" id="SM00181">
    <property type="entry name" value="EGF"/>
    <property type="match status" value="6"/>
</dbReference>
<dbReference type="SUPFAM" id="SSF57184">
    <property type="entry name" value="Growth factor receptor domain"/>
    <property type="match status" value="1"/>
</dbReference>
<evidence type="ECO:0000259" key="2">
    <source>
        <dbReference type="SMART" id="SM00181"/>
    </source>
</evidence>
<keyword evidence="1" id="KW-0732">Signal</keyword>
<feature type="domain" description="EGF-like" evidence="2">
    <location>
        <begin position="262"/>
        <end position="295"/>
    </location>
</feature>
<gene>
    <name evidence="3" type="ORF">pipiens_013346</name>
</gene>
<dbReference type="Gene3D" id="2.10.25.10">
    <property type="entry name" value="Laminin"/>
    <property type="match status" value="7"/>
</dbReference>
<reference evidence="3 4" key="1">
    <citation type="submission" date="2024-05" db="EMBL/GenBank/DDBJ databases">
        <title>Culex pipiens pipiens assembly and annotation.</title>
        <authorList>
            <person name="Alout H."/>
            <person name="Durand T."/>
        </authorList>
    </citation>
    <scope>NUCLEOTIDE SEQUENCE [LARGE SCALE GENOMIC DNA]</scope>
    <source>
        <strain evidence="3">HA-2024</strain>
        <tissue evidence="3">Whole body</tissue>
    </source>
</reference>
<dbReference type="InterPro" id="IPR000742">
    <property type="entry name" value="EGF"/>
</dbReference>
<feature type="domain" description="EGF-like" evidence="2">
    <location>
        <begin position="192"/>
        <end position="225"/>
    </location>
</feature>
<feature type="domain" description="EGF-like" evidence="2">
    <location>
        <begin position="89"/>
        <end position="122"/>
    </location>
</feature>
<dbReference type="PANTHER" id="PTHR24047">
    <property type="entry name" value="FI01909P-RELATED"/>
    <property type="match status" value="1"/>
</dbReference>
<dbReference type="Proteomes" id="UP001562425">
    <property type="component" value="Unassembled WGS sequence"/>
</dbReference>
<feature type="domain" description="EGF-like" evidence="2">
    <location>
        <begin position="227"/>
        <end position="260"/>
    </location>
</feature>
<proteinExistence type="predicted"/>
<accession>A0ABD1CYR7</accession>